<evidence type="ECO:0000313" key="1">
    <source>
        <dbReference type="EMBL" id="QHS90432.1"/>
    </source>
</evidence>
<protein>
    <recommendedName>
        <fullName evidence="2">Surface antigen BspA-like</fullName>
    </recommendedName>
</protein>
<dbReference type="PANTHER" id="PTHR45661:SF3">
    <property type="entry name" value="IG-LIKE DOMAIN-CONTAINING PROTEIN"/>
    <property type="match status" value="1"/>
</dbReference>
<sequence length="490" mass="53930">MSLLTQFTDALNTYSILDETTRTVMLAIYNNTAVINAILGPVSNGGKTYKVTAIGDNAFYNVKGTLVSVNAPDVLAVGKNAFEDCIILETVEMNKVTTIGQRAFQNCQILQTVSMPQLVHIGTRAFSSAISAISISGIALNFPNVKYIDNEAFTQCSKLVAINLPKVIRIGESSFNSSGLRAINFPELVVAGNIVFRANNNLQTACLPKLKYVSFRMFGECSNLTKVSVPSATEIQDYAFNNCTDLVHVLIPEVEEIKTEAFINCTSLSNINLPKVKSVGNRSFNNTGLIKLKAPELQYIGDQAFNNIPSLISIDIPNVEFIGMEAFVGTGLTDVKLPRSLEQLGQYSFSSNIDTLTCIEVCSSPCTSVGVGALLNGVTNTSANLITVTTLNTITDDVLLDNNLYKSPLTNFCIKNKCDKRRYAKHFGVFTTIISDEKCNKICESSKSCCKSCDKKEREREREREREIDNICSCRDKNNRYRDCCHSRNN</sequence>
<evidence type="ECO:0008006" key="2">
    <source>
        <dbReference type="Google" id="ProtNLM"/>
    </source>
</evidence>
<dbReference type="Pfam" id="PF13306">
    <property type="entry name" value="LRR_5"/>
    <property type="match status" value="2"/>
</dbReference>
<organism evidence="1">
    <name type="scientific">viral metagenome</name>
    <dbReference type="NCBI Taxonomy" id="1070528"/>
    <lineage>
        <taxon>unclassified sequences</taxon>
        <taxon>metagenomes</taxon>
        <taxon>organismal metagenomes</taxon>
    </lineage>
</organism>
<dbReference type="InterPro" id="IPR053139">
    <property type="entry name" value="Surface_bspA-like"/>
</dbReference>
<dbReference type="AlphaFoldDB" id="A0A6C0BEN2"/>
<dbReference type="InterPro" id="IPR026906">
    <property type="entry name" value="LRR_5"/>
</dbReference>
<reference evidence="1" key="1">
    <citation type="journal article" date="2020" name="Nature">
        <title>Giant virus diversity and host interactions through global metagenomics.</title>
        <authorList>
            <person name="Schulz F."/>
            <person name="Roux S."/>
            <person name="Paez-Espino D."/>
            <person name="Jungbluth S."/>
            <person name="Walsh D.A."/>
            <person name="Denef V.J."/>
            <person name="McMahon K.D."/>
            <person name="Konstantinidis K.T."/>
            <person name="Eloe-Fadrosh E.A."/>
            <person name="Kyrpides N.C."/>
            <person name="Woyke T."/>
        </authorList>
    </citation>
    <scope>NUCLEOTIDE SEQUENCE</scope>
    <source>
        <strain evidence="1">GVMAG-M-3300010160-60</strain>
    </source>
</reference>
<name>A0A6C0BEN2_9ZZZZ</name>
<dbReference type="InterPro" id="IPR032675">
    <property type="entry name" value="LRR_dom_sf"/>
</dbReference>
<dbReference type="PANTHER" id="PTHR45661">
    <property type="entry name" value="SURFACE ANTIGEN"/>
    <property type="match status" value="1"/>
</dbReference>
<proteinExistence type="predicted"/>
<accession>A0A6C0BEN2</accession>
<dbReference type="EMBL" id="MN739136">
    <property type="protein sequence ID" value="QHS90432.1"/>
    <property type="molecule type" value="Genomic_DNA"/>
</dbReference>
<dbReference type="SUPFAM" id="SSF52058">
    <property type="entry name" value="L domain-like"/>
    <property type="match status" value="2"/>
</dbReference>
<dbReference type="Gene3D" id="3.80.10.10">
    <property type="entry name" value="Ribonuclease Inhibitor"/>
    <property type="match status" value="2"/>
</dbReference>